<dbReference type="Gramene" id="QL04p052791:mrna">
    <property type="protein sequence ID" value="QL04p052791:mrna:CDS:1"/>
    <property type="gene ID" value="QL04p052791"/>
</dbReference>
<dbReference type="InterPro" id="IPR021109">
    <property type="entry name" value="Peptidase_aspartic_dom_sf"/>
</dbReference>
<dbReference type="KEGG" id="qlo:115959422"/>
<keyword evidence="4" id="KW-0645">Protease</keyword>
<feature type="chain" id="PRO_5044661056" description="Peptidase A1 domain-containing protein" evidence="9">
    <location>
        <begin position="31"/>
        <end position="449"/>
    </location>
</feature>
<evidence type="ECO:0000313" key="12">
    <source>
        <dbReference type="Proteomes" id="UP000594261"/>
    </source>
</evidence>
<dbReference type="OMA" id="TFAAANC"/>
<dbReference type="CDD" id="cd05476">
    <property type="entry name" value="pepsin_A_like_plant"/>
    <property type="match status" value="1"/>
</dbReference>
<keyword evidence="3" id="KW-0964">Secreted</keyword>
<dbReference type="PROSITE" id="PS51767">
    <property type="entry name" value="PEPTIDASE_A1"/>
    <property type="match status" value="1"/>
</dbReference>
<proteinExistence type="inferred from homology"/>
<sequence length="449" mass="47261">MASLHSLLSFAALATTFSVVFLCSFSLIEASNGGFSVDLIHRDSPNSPFYDPSETPSQRIVKALRRSINRVNHFKPTSSLSTNAAQADIISNRGEYLLKYSVGTPPVQILGIADTGSDLIWLQCKPCNDCYKQTAPLFDPTRSRTYKEVSCSSSQCQSLKGTSCSGSDDSSCSYSVSYGDHSFSNGDLAVDTLTLGSTTSRPVPLPKTIIGCGHNNGGTFNANGSGIVGLGGGAVSLVSQLDSSIDGKFSYCLIPLTSQGDTTSKLNFGSNAVVSGSGAVSTPIVPKDIDTFYYLTLEAISVGRNRIELTKPSQSGDSAEGNIIIDSGTTLTILPSDLYPDFESAVKAEIDLAPTEDPSGVLSLCYESSSDDFSGPSITAHFTGADVNLSSSTTFIRVDEQVVCLAFVAASDEPGSISIFGNLAQANVLVGYDVVKRTVSFKPTDCTKL</sequence>
<protein>
    <recommendedName>
        <fullName evidence="10">Peptidase A1 domain-containing protein</fullName>
    </recommendedName>
</protein>
<feature type="domain" description="Peptidase A1" evidence="10">
    <location>
        <begin position="96"/>
        <end position="442"/>
    </location>
</feature>
<evidence type="ECO:0000256" key="4">
    <source>
        <dbReference type="ARBA" id="ARBA00022670"/>
    </source>
</evidence>
<dbReference type="EnsemblPlants" id="QL04p052791:mrna">
    <property type="protein sequence ID" value="QL04p052791:mrna:CDS:1"/>
    <property type="gene ID" value="QL04p052791"/>
</dbReference>
<evidence type="ECO:0000256" key="1">
    <source>
        <dbReference type="ARBA" id="ARBA00004613"/>
    </source>
</evidence>
<dbReference type="Proteomes" id="UP000594261">
    <property type="component" value="Chromosome 4"/>
</dbReference>
<dbReference type="Pfam" id="PF14541">
    <property type="entry name" value="TAXi_C"/>
    <property type="match status" value="1"/>
</dbReference>
<dbReference type="SUPFAM" id="SSF50630">
    <property type="entry name" value="Acid proteases"/>
    <property type="match status" value="1"/>
</dbReference>
<reference evidence="11 12" key="1">
    <citation type="journal article" date="2016" name="G3 (Bethesda)">
        <title>First Draft Assembly and Annotation of the Genome of a California Endemic Oak Quercus lobata Nee (Fagaceae).</title>
        <authorList>
            <person name="Sork V.L."/>
            <person name="Fitz-Gibbon S.T."/>
            <person name="Puiu D."/>
            <person name="Crepeau M."/>
            <person name="Gugger P.F."/>
            <person name="Sherman R."/>
            <person name="Stevens K."/>
            <person name="Langley C.H."/>
            <person name="Pellegrini M."/>
            <person name="Salzberg S.L."/>
        </authorList>
    </citation>
    <scope>NUCLEOTIDE SEQUENCE [LARGE SCALE GENOMIC DNA]</scope>
    <source>
        <strain evidence="11 12">cv. SW786</strain>
    </source>
</reference>
<dbReference type="InterPro" id="IPR033121">
    <property type="entry name" value="PEPTIDASE_A1"/>
</dbReference>
<dbReference type="EMBL" id="LRBV02000009">
    <property type="status" value="NOT_ANNOTATED_CDS"/>
    <property type="molecule type" value="Genomic_DNA"/>
</dbReference>
<keyword evidence="12" id="KW-1185">Reference proteome</keyword>
<dbReference type="InterPro" id="IPR034161">
    <property type="entry name" value="Pepsin-like_plant"/>
</dbReference>
<evidence type="ECO:0000256" key="5">
    <source>
        <dbReference type="ARBA" id="ARBA00022729"/>
    </source>
</evidence>
<gene>
    <name evidence="11" type="primary">LOC115984064</name>
</gene>
<keyword evidence="8" id="KW-0325">Glycoprotein</keyword>
<dbReference type="InterPro" id="IPR001969">
    <property type="entry name" value="Aspartic_peptidase_AS"/>
</dbReference>
<comment type="similarity">
    <text evidence="2">Belongs to the peptidase A1 family.</text>
</comment>
<dbReference type="Pfam" id="PF14543">
    <property type="entry name" value="TAXi_N"/>
    <property type="match status" value="1"/>
</dbReference>
<keyword evidence="6" id="KW-0064">Aspartyl protease</keyword>
<reference evidence="11" key="2">
    <citation type="submission" date="2021-01" db="UniProtKB">
        <authorList>
            <consortium name="EnsemblPlants"/>
        </authorList>
    </citation>
    <scope>IDENTIFICATION</scope>
</reference>
<evidence type="ECO:0000259" key="10">
    <source>
        <dbReference type="PROSITE" id="PS51767"/>
    </source>
</evidence>
<dbReference type="Gramene" id="QL09p031607:mrna">
    <property type="protein sequence ID" value="QL09p031607:mrna:CDS:1"/>
    <property type="gene ID" value="QL09p031607"/>
</dbReference>
<evidence type="ECO:0000256" key="8">
    <source>
        <dbReference type="ARBA" id="ARBA00023180"/>
    </source>
</evidence>
<dbReference type="PANTHER" id="PTHR47967">
    <property type="entry name" value="OS07G0603500 PROTEIN-RELATED"/>
    <property type="match status" value="1"/>
</dbReference>
<dbReference type="RefSeq" id="XP_030962801.1">
    <property type="nucleotide sequence ID" value="XM_031106941.1"/>
</dbReference>
<dbReference type="GO" id="GO:0004190">
    <property type="term" value="F:aspartic-type endopeptidase activity"/>
    <property type="evidence" value="ECO:0007669"/>
    <property type="project" value="UniProtKB-KW"/>
</dbReference>
<evidence type="ECO:0000256" key="6">
    <source>
        <dbReference type="ARBA" id="ARBA00022750"/>
    </source>
</evidence>
<feature type="signal peptide" evidence="9">
    <location>
        <begin position="1"/>
        <end position="30"/>
    </location>
</feature>
<accession>A0A7N2MKQ2</accession>
<comment type="subcellular location">
    <subcellularLocation>
        <location evidence="1">Secreted</location>
    </subcellularLocation>
</comment>
<evidence type="ECO:0000256" key="7">
    <source>
        <dbReference type="ARBA" id="ARBA00022801"/>
    </source>
</evidence>
<dbReference type="InterPro" id="IPR051708">
    <property type="entry name" value="Plant_Aspart_Prot_A1"/>
</dbReference>
<dbReference type="InterPro" id="IPR032799">
    <property type="entry name" value="TAXi_C"/>
</dbReference>
<name>A0A7N2MKQ2_QUELO</name>
<dbReference type="EMBL" id="LRBV02000004">
    <property type="status" value="NOT_ANNOTATED_CDS"/>
    <property type="molecule type" value="Genomic_DNA"/>
</dbReference>
<dbReference type="KEGG" id="qlo:115984064"/>
<dbReference type="AlphaFoldDB" id="A0A7N2MKQ2"/>
<evidence type="ECO:0000256" key="3">
    <source>
        <dbReference type="ARBA" id="ARBA00022525"/>
    </source>
</evidence>
<dbReference type="Proteomes" id="UP000594261">
    <property type="component" value="Chromosome 9"/>
</dbReference>
<dbReference type="PANTHER" id="PTHR47967:SF66">
    <property type="entry name" value="ASPARTIC PROTEINASE CDR1-RELATED"/>
    <property type="match status" value="1"/>
</dbReference>
<evidence type="ECO:0000256" key="9">
    <source>
        <dbReference type="SAM" id="SignalP"/>
    </source>
</evidence>
<dbReference type="PROSITE" id="PS00141">
    <property type="entry name" value="ASP_PROTEASE"/>
    <property type="match status" value="2"/>
</dbReference>
<dbReference type="InterPro" id="IPR032861">
    <property type="entry name" value="TAXi_N"/>
</dbReference>
<dbReference type="OrthoDB" id="2747330at2759"/>
<evidence type="ECO:0000256" key="2">
    <source>
        <dbReference type="ARBA" id="ARBA00007447"/>
    </source>
</evidence>
<evidence type="ECO:0000313" key="11">
    <source>
        <dbReference type="EnsemblPlants" id="QL09p031607:mrna:CDS:1"/>
    </source>
</evidence>
<keyword evidence="5 9" id="KW-0732">Signal</keyword>
<organism evidence="11 12">
    <name type="scientific">Quercus lobata</name>
    <name type="common">Valley oak</name>
    <dbReference type="NCBI Taxonomy" id="97700"/>
    <lineage>
        <taxon>Eukaryota</taxon>
        <taxon>Viridiplantae</taxon>
        <taxon>Streptophyta</taxon>
        <taxon>Embryophyta</taxon>
        <taxon>Tracheophyta</taxon>
        <taxon>Spermatophyta</taxon>
        <taxon>Magnoliopsida</taxon>
        <taxon>eudicotyledons</taxon>
        <taxon>Gunneridae</taxon>
        <taxon>Pentapetalae</taxon>
        <taxon>rosids</taxon>
        <taxon>fabids</taxon>
        <taxon>Fagales</taxon>
        <taxon>Fagaceae</taxon>
        <taxon>Quercus</taxon>
    </lineage>
</organism>
<dbReference type="Gene3D" id="2.40.70.10">
    <property type="entry name" value="Acid Proteases"/>
    <property type="match status" value="2"/>
</dbReference>
<dbReference type="FunFam" id="2.40.70.10:FF:000016">
    <property type="entry name" value="Probable aspartic protease At2g35615"/>
    <property type="match status" value="1"/>
</dbReference>
<dbReference type="FunFam" id="2.40.70.10:FF:000050">
    <property type="entry name" value="Aspartic proteinase CDR1"/>
    <property type="match status" value="1"/>
</dbReference>
<dbReference type="EnsemblPlants" id="QL09p031607:mrna">
    <property type="protein sequence ID" value="QL09p031607:mrna:CDS:1"/>
    <property type="gene ID" value="QL09p031607"/>
</dbReference>
<dbReference type="GO" id="GO:0005576">
    <property type="term" value="C:extracellular region"/>
    <property type="evidence" value="ECO:0007669"/>
    <property type="project" value="UniProtKB-SubCell"/>
</dbReference>
<keyword evidence="7" id="KW-0378">Hydrolase</keyword>
<dbReference type="GO" id="GO:0006508">
    <property type="term" value="P:proteolysis"/>
    <property type="evidence" value="ECO:0007669"/>
    <property type="project" value="UniProtKB-KW"/>
</dbReference>
<dbReference type="GeneID" id="115984064"/>